<evidence type="ECO:0000313" key="2">
    <source>
        <dbReference type="EMBL" id="GHE94466.1"/>
    </source>
</evidence>
<proteinExistence type="predicted"/>
<comment type="caution">
    <text evidence="2">The sequence shown here is derived from an EMBL/GenBank/DDBJ whole genome shotgun (WGS) entry which is preliminary data.</text>
</comment>
<dbReference type="RefSeq" id="WP_190203617.1">
    <property type="nucleotide sequence ID" value="NZ_BNBI01000003.1"/>
</dbReference>
<dbReference type="InterPro" id="IPR051918">
    <property type="entry name" value="STPP_CPPED1"/>
</dbReference>
<organism evidence="2 3">
    <name type="scientific">Streptomyces fumanus</name>
    <dbReference type="NCBI Taxonomy" id="67302"/>
    <lineage>
        <taxon>Bacteria</taxon>
        <taxon>Bacillati</taxon>
        <taxon>Actinomycetota</taxon>
        <taxon>Actinomycetes</taxon>
        <taxon>Kitasatosporales</taxon>
        <taxon>Streptomycetaceae</taxon>
        <taxon>Streptomyces</taxon>
    </lineage>
</organism>
<dbReference type="Pfam" id="PF13385">
    <property type="entry name" value="Laminin_G_3"/>
    <property type="match status" value="1"/>
</dbReference>
<dbReference type="GO" id="GO:0016787">
    <property type="term" value="F:hydrolase activity"/>
    <property type="evidence" value="ECO:0007669"/>
    <property type="project" value="InterPro"/>
</dbReference>
<dbReference type="PANTHER" id="PTHR43143:SF5">
    <property type="entry name" value="SECRETED PROTEIN"/>
    <property type="match status" value="1"/>
</dbReference>
<keyword evidence="3" id="KW-1185">Reference proteome</keyword>
<evidence type="ECO:0000313" key="3">
    <source>
        <dbReference type="Proteomes" id="UP000630718"/>
    </source>
</evidence>
<dbReference type="InterPro" id="IPR029052">
    <property type="entry name" value="Metallo-depent_PP-like"/>
</dbReference>
<feature type="domain" description="Calcineurin-like phosphoesterase" evidence="1">
    <location>
        <begin position="56"/>
        <end position="258"/>
    </location>
</feature>
<dbReference type="Gene3D" id="3.60.21.10">
    <property type="match status" value="1"/>
</dbReference>
<dbReference type="SUPFAM" id="SSF56300">
    <property type="entry name" value="Metallo-dependent phosphatases"/>
    <property type="match status" value="1"/>
</dbReference>
<accession>A0A919AAB5</accession>
<reference evidence="2" key="1">
    <citation type="journal article" date="2014" name="Int. J. Syst. Evol. Microbiol.">
        <title>Complete genome sequence of Corynebacterium casei LMG S-19264T (=DSM 44701T), isolated from a smear-ripened cheese.</title>
        <authorList>
            <consortium name="US DOE Joint Genome Institute (JGI-PGF)"/>
            <person name="Walter F."/>
            <person name="Albersmeier A."/>
            <person name="Kalinowski J."/>
            <person name="Ruckert C."/>
        </authorList>
    </citation>
    <scope>NUCLEOTIDE SEQUENCE</scope>
    <source>
        <strain evidence="2">JCM 4477</strain>
    </source>
</reference>
<dbReference type="SUPFAM" id="SSF49899">
    <property type="entry name" value="Concanavalin A-like lectins/glucanases"/>
    <property type="match status" value="1"/>
</dbReference>
<dbReference type="InterPro" id="IPR006311">
    <property type="entry name" value="TAT_signal"/>
</dbReference>
<dbReference type="InterPro" id="IPR013320">
    <property type="entry name" value="ConA-like_dom_sf"/>
</dbReference>
<dbReference type="InterPro" id="IPR004843">
    <property type="entry name" value="Calcineurin-like_PHP"/>
</dbReference>
<protein>
    <recommendedName>
        <fullName evidence="1">Calcineurin-like phosphoesterase domain-containing protein</fullName>
    </recommendedName>
</protein>
<dbReference type="PANTHER" id="PTHR43143">
    <property type="entry name" value="METALLOPHOSPHOESTERASE, CALCINEURIN SUPERFAMILY"/>
    <property type="match status" value="1"/>
</dbReference>
<dbReference type="EMBL" id="BNBI01000003">
    <property type="protein sequence ID" value="GHE94466.1"/>
    <property type="molecule type" value="Genomic_DNA"/>
</dbReference>
<sequence length="616" mass="66467">MGTAGQHTPGRRALLRAAVATGAVTAAAGAVEVGTAGAARAAGGGFDAGSPRFTLAVLPDTQYLFDADSADPAPLKETFRYLVAERADANIAFLAHLGDVTEHGTEDEIERAADTFRHLHGKVPYSVLAGNHDIASATDDQRGDSPYLAAFGPRRYASMPTFRGASPDGYNSCHVVRAAGREWLVLALDWRISDQGLAWARGVLDEHGTLPAVLTTHDLAFADDRGDARLSDHGRRLWDRLIRGNDQIFLALGGHYWPPGRTVLTNDAGHEVHLHVTNYQDRYYGGAGMIRTYGFDLARGVIDVATFAPWFLARDPARRTPLEAETVELTGPADRFSLSIDFAERFKGFAPVTPTKPRPASAVMPRGTVAYWRFDTPGGGAGAPVADGTVVRDLTGHGNDLTVRRIGAGGPGVLTWSPDHHPGQPAHASLRFDGGTGPDRGAILTTGARAPLNSEKFTKGYTIETFVRLPEPFEGDHAWMGIWSWEGRNGDAGKTTGWSPLEPTCSLNLSPERFLQFVVYPHRQDADPTSWSHALPTGRWTHIAVVNDGRRTVMYVDGSRIARNPAQASTGIATLGKPFVLGATQFDERYGQGFYGWIGDTRIVGRALRTGEFLTS</sequence>
<dbReference type="AlphaFoldDB" id="A0A919AAB5"/>
<dbReference type="Pfam" id="PF00149">
    <property type="entry name" value="Metallophos"/>
    <property type="match status" value="1"/>
</dbReference>
<reference evidence="2" key="2">
    <citation type="submission" date="2020-09" db="EMBL/GenBank/DDBJ databases">
        <authorList>
            <person name="Sun Q."/>
            <person name="Ohkuma M."/>
        </authorList>
    </citation>
    <scope>NUCLEOTIDE SEQUENCE</scope>
    <source>
        <strain evidence="2">JCM 4477</strain>
    </source>
</reference>
<name>A0A919AAB5_9ACTN</name>
<gene>
    <name evidence="2" type="ORF">GCM10018772_18140</name>
</gene>
<evidence type="ECO:0000259" key="1">
    <source>
        <dbReference type="Pfam" id="PF00149"/>
    </source>
</evidence>
<dbReference type="PROSITE" id="PS51318">
    <property type="entry name" value="TAT"/>
    <property type="match status" value="1"/>
</dbReference>
<dbReference type="Gene3D" id="2.60.120.200">
    <property type="match status" value="1"/>
</dbReference>
<dbReference type="Proteomes" id="UP000630718">
    <property type="component" value="Unassembled WGS sequence"/>
</dbReference>